<dbReference type="Gene3D" id="3.90.220.20">
    <property type="entry name" value="DNA methylase specificity domains"/>
    <property type="match status" value="2"/>
</dbReference>
<feature type="domain" description="Type I restriction modification DNA specificity" evidence="4">
    <location>
        <begin position="320"/>
        <end position="452"/>
    </location>
</feature>
<evidence type="ECO:0000256" key="3">
    <source>
        <dbReference type="ARBA" id="ARBA00023125"/>
    </source>
</evidence>
<evidence type="ECO:0000313" key="5">
    <source>
        <dbReference type="EMBL" id="QIB91457.1"/>
    </source>
</evidence>
<proteinExistence type="inferred from homology"/>
<evidence type="ECO:0000313" key="6">
    <source>
        <dbReference type="Proteomes" id="UP000467371"/>
    </source>
</evidence>
<feature type="domain" description="Type I restriction modification DNA specificity" evidence="4">
    <location>
        <begin position="10"/>
        <end position="191"/>
    </location>
</feature>
<dbReference type="SUPFAM" id="SSF116734">
    <property type="entry name" value="DNA methylase specificity domain"/>
    <property type="match status" value="2"/>
</dbReference>
<protein>
    <recommendedName>
        <fullName evidence="4">Type I restriction modification DNA specificity domain-containing protein</fullName>
    </recommendedName>
</protein>
<dbReference type="EMBL" id="CP042908">
    <property type="protein sequence ID" value="QIB91457.1"/>
    <property type="molecule type" value="Genomic_DNA"/>
</dbReference>
<keyword evidence="2" id="KW-0680">Restriction system</keyword>
<dbReference type="Pfam" id="PF01420">
    <property type="entry name" value="Methylase_S"/>
    <property type="match status" value="2"/>
</dbReference>
<dbReference type="PANTHER" id="PTHR43140">
    <property type="entry name" value="TYPE-1 RESTRICTION ENZYME ECOKI SPECIFICITY PROTEIN"/>
    <property type="match status" value="1"/>
</dbReference>
<dbReference type="PANTHER" id="PTHR43140:SF1">
    <property type="entry name" value="TYPE I RESTRICTION ENZYME ECOKI SPECIFICITY SUBUNIT"/>
    <property type="match status" value="1"/>
</dbReference>
<dbReference type="AlphaFoldDB" id="A0A6C0VJ61"/>
<dbReference type="GO" id="GO:0003677">
    <property type="term" value="F:DNA binding"/>
    <property type="evidence" value="ECO:0007669"/>
    <property type="project" value="UniProtKB-KW"/>
</dbReference>
<dbReference type="InterPro" id="IPR051212">
    <property type="entry name" value="Type-I_RE_S_subunit"/>
</dbReference>
<evidence type="ECO:0000256" key="2">
    <source>
        <dbReference type="ARBA" id="ARBA00022747"/>
    </source>
</evidence>
<organism evidence="5 6">
    <name type="scientific">Methanosarcina mazei</name>
    <name type="common">Methanosarcina frisia</name>
    <dbReference type="NCBI Taxonomy" id="2209"/>
    <lineage>
        <taxon>Archaea</taxon>
        <taxon>Methanobacteriati</taxon>
        <taxon>Methanobacteriota</taxon>
        <taxon>Stenosarchaea group</taxon>
        <taxon>Methanomicrobia</taxon>
        <taxon>Methanosarcinales</taxon>
        <taxon>Methanosarcinaceae</taxon>
        <taxon>Methanosarcina</taxon>
    </lineage>
</organism>
<sequence length="513" mass="58433">MGMHQKNELPEGWEFVSFEDVLEINPSKPPKDVVSPDTPVTFVPMPAVDAVSGEITDPEIRPFSEVRKGYTAFQNDDVIFAKITPCMENGKAAVARNLLNNLGFGSTEYIVFRSKGAILPDYLYHYIRQESYRKLAESNMTGSVGQKRVPKDFVQYSMIPLPPLSEQHRIVLAIEALFARLDSTKEKLDRVPEILKKFRESVLAAACDGRLTEEWREEYVNKEEISIFFESIKKKRMEYWEKENLEKFVSNGKMSQNDKWKQKYKAPENTQNFDSFTLPDEWISVTIEQIASKVTDGDHNPPKRVEKGVPHLTARNIKNWEVTFDNCTYISPDDFEIVKTRYNPQKDDLIITCVGTIGETAIVSDNLVFSADRNLAAIRLTENGANPRFVQYILNAPVWRDIMKKGSGSTAQPHLYLKDIRALTIPLPPLSEQQEIVRRIAALFSFADSIEAKVAAAREKTEKLRQSILAKAFSGELVETEAEIARREGRGYETAEILLERIKEERGKGGKKR</sequence>
<keyword evidence="3" id="KW-0238">DNA-binding</keyword>
<evidence type="ECO:0000256" key="1">
    <source>
        <dbReference type="ARBA" id="ARBA00010923"/>
    </source>
</evidence>
<dbReference type="Proteomes" id="UP000467371">
    <property type="component" value="Chromosome"/>
</dbReference>
<accession>A0A6C0VJ61</accession>
<dbReference type="InterPro" id="IPR000055">
    <property type="entry name" value="Restrct_endonuc_typeI_TRD"/>
</dbReference>
<name>A0A6C0VJ61_METMZ</name>
<dbReference type="REBASE" id="378667">
    <property type="entry name" value="S.Mmazm15ORF10730P"/>
</dbReference>
<reference evidence="5 6" key="1">
    <citation type="journal article" date="2020" name="Environ. Microbiol. Rep.">
        <title>Redox cycling of Fe(II) and Fe(III) in magnetite accelerates aceticlastic methanogenesis by Methanosarcina mazei.</title>
        <authorList>
            <person name="Wang H."/>
            <person name="Byrne J.M."/>
            <person name="Liu P."/>
            <person name="Liu J."/>
            <person name="Dong X."/>
            <person name="Lu Y."/>
        </authorList>
    </citation>
    <scope>NUCLEOTIDE SEQUENCE [LARGE SCALE GENOMIC DNA]</scope>
    <source>
        <strain evidence="6">zm-15</strain>
    </source>
</reference>
<evidence type="ECO:0000259" key="4">
    <source>
        <dbReference type="Pfam" id="PF01420"/>
    </source>
</evidence>
<dbReference type="CDD" id="cd17246">
    <property type="entry name" value="RMtype1_S_SonII-TRD2-CR2_like"/>
    <property type="match status" value="1"/>
</dbReference>
<dbReference type="InterPro" id="IPR044946">
    <property type="entry name" value="Restrct_endonuc_typeI_TRD_sf"/>
</dbReference>
<dbReference type="CDD" id="cd17260">
    <property type="entry name" value="RMtype1_S_EcoEI-TRD1-CR1_like"/>
    <property type="match status" value="1"/>
</dbReference>
<comment type="similarity">
    <text evidence="1">Belongs to the type-I restriction system S methylase family.</text>
</comment>
<gene>
    <name evidence="5" type="ORF">FQU78_10735</name>
</gene>
<dbReference type="GO" id="GO:0009307">
    <property type="term" value="P:DNA restriction-modification system"/>
    <property type="evidence" value="ECO:0007669"/>
    <property type="project" value="UniProtKB-KW"/>
</dbReference>